<dbReference type="AlphaFoldDB" id="A0A4P9WGT4"/>
<proteinExistence type="predicted"/>
<accession>A0A4P9WGT4</accession>
<reference evidence="2" key="1">
    <citation type="journal article" date="2018" name="Nat. Microbiol.">
        <title>Leveraging single-cell genomics to expand the fungal tree of life.</title>
        <authorList>
            <person name="Ahrendt S.R."/>
            <person name="Quandt C.A."/>
            <person name="Ciobanu D."/>
            <person name="Clum A."/>
            <person name="Salamov A."/>
            <person name="Andreopoulos B."/>
            <person name="Cheng J.F."/>
            <person name="Woyke T."/>
            <person name="Pelin A."/>
            <person name="Henrissat B."/>
            <person name="Reynolds N.K."/>
            <person name="Benny G.L."/>
            <person name="Smith M.E."/>
            <person name="James T.Y."/>
            <person name="Grigoriev I.V."/>
        </authorList>
    </citation>
    <scope>NUCLEOTIDE SEQUENCE [LARGE SCALE GENOMIC DNA]</scope>
</reference>
<keyword evidence="2" id="KW-1185">Reference proteome</keyword>
<sequence length="315" mass="34663">MRVKILELLGPDDLAVLSAVNLKMNRHAKSILDPIIKCVKDDLVNLEGYRTRVEDSYIQDYRKFFRSMSKKRSTLGAIPARHTSKSAIPAKSWRIFVGGMVVSARTSLAQMYEMGMTAWNAATADSKVVTEWPGWNLGMNTLAWGLLLKAPFLLFLGTSGQKGYECNNYGKQAKRVENICYRGRKTLLTCIPTVGRSSVSFFGGTEDKGVSPSVAPPTFFLLIVVSRPPDTRDDRTAASDYGAGCAFEPSHPRFPSMSSANPDDALRIIVLRAALIEVDEVEAEMGPRAVYRCAEDKLDVAAVDVGCVDHVTKDM</sequence>
<organism evidence="1 2">
    <name type="scientific">Blyttiomyces helicus</name>
    <dbReference type="NCBI Taxonomy" id="388810"/>
    <lineage>
        <taxon>Eukaryota</taxon>
        <taxon>Fungi</taxon>
        <taxon>Fungi incertae sedis</taxon>
        <taxon>Chytridiomycota</taxon>
        <taxon>Chytridiomycota incertae sedis</taxon>
        <taxon>Chytridiomycetes</taxon>
        <taxon>Chytridiomycetes incertae sedis</taxon>
        <taxon>Blyttiomyces</taxon>
    </lineage>
</organism>
<evidence type="ECO:0000313" key="1">
    <source>
        <dbReference type="EMBL" id="RKO91043.1"/>
    </source>
</evidence>
<dbReference type="EMBL" id="KZ995257">
    <property type="protein sequence ID" value="RKO91043.1"/>
    <property type="molecule type" value="Genomic_DNA"/>
</dbReference>
<dbReference type="Proteomes" id="UP000269721">
    <property type="component" value="Unassembled WGS sequence"/>
</dbReference>
<protein>
    <submittedName>
        <fullName evidence="1">Uncharacterized protein</fullName>
    </submittedName>
</protein>
<gene>
    <name evidence="1" type="ORF">BDK51DRAFT_49584</name>
</gene>
<evidence type="ECO:0000313" key="2">
    <source>
        <dbReference type="Proteomes" id="UP000269721"/>
    </source>
</evidence>
<name>A0A4P9WGT4_9FUNG</name>